<dbReference type="OrthoDB" id="116031at2"/>
<dbReference type="PANTHER" id="PTHR34071">
    <property type="entry name" value="5-NITROIMIDAZOLE ANTIBIOTICS RESISTANCE PROTEIN, NIMA-FAMILY-RELATED PROTEIN-RELATED"/>
    <property type="match status" value="1"/>
</dbReference>
<organism evidence="1 2">
    <name type="scientific">Agromyces albus</name>
    <dbReference type="NCBI Taxonomy" id="205332"/>
    <lineage>
        <taxon>Bacteria</taxon>
        <taxon>Bacillati</taxon>
        <taxon>Actinomycetota</taxon>
        <taxon>Actinomycetes</taxon>
        <taxon>Micrococcales</taxon>
        <taxon>Microbacteriaceae</taxon>
        <taxon>Agromyces</taxon>
    </lineage>
</organism>
<evidence type="ECO:0000313" key="1">
    <source>
        <dbReference type="EMBL" id="RXZ73338.1"/>
    </source>
</evidence>
<keyword evidence="2" id="KW-1185">Reference proteome</keyword>
<dbReference type="InterPro" id="IPR012349">
    <property type="entry name" value="Split_barrel_FMN-bd"/>
</dbReference>
<proteinExistence type="predicted"/>
<evidence type="ECO:0000313" key="2">
    <source>
        <dbReference type="Proteomes" id="UP000293865"/>
    </source>
</evidence>
<name>A0A4Q2L530_9MICO</name>
<gene>
    <name evidence="1" type="ORF">ESP51_01180</name>
</gene>
<comment type="caution">
    <text evidence="1">The sequence shown here is derived from an EMBL/GenBank/DDBJ whole genome shotgun (WGS) entry which is preliminary data.</text>
</comment>
<accession>A0A4Q2L530</accession>
<dbReference type="AlphaFoldDB" id="A0A4Q2L530"/>
<dbReference type="EMBL" id="SDPN01000001">
    <property type="protein sequence ID" value="RXZ73338.1"/>
    <property type="molecule type" value="Genomic_DNA"/>
</dbReference>
<dbReference type="Gene3D" id="2.30.110.10">
    <property type="entry name" value="Electron Transport, Fmn-binding Protein, Chain A"/>
    <property type="match status" value="1"/>
</dbReference>
<dbReference type="Proteomes" id="UP000293865">
    <property type="component" value="Unassembled WGS sequence"/>
</dbReference>
<dbReference type="PANTHER" id="PTHR34071:SF2">
    <property type="entry name" value="FLAVIN-NUCLEOTIDE-BINDING PROTEIN"/>
    <property type="match status" value="1"/>
</dbReference>
<protein>
    <submittedName>
        <fullName evidence="1">Pyridoxamine 5'-phosphate oxidase family protein</fullName>
    </submittedName>
</protein>
<dbReference type="SUPFAM" id="SSF50475">
    <property type="entry name" value="FMN-binding split barrel"/>
    <property type="match status" value="1"/>
</dbReference>
<sequence>MTNTSAQRRIRRLAERQTHDRDTLFELLDTELVGHLAASVDGRPVVVPMGFARDGDHVLVHGSTGGGFALRAAAEGATVAFAVTALDGLVFARSLFDSSMNYRSAVVYGVFEPVEGERADAALLALSEKLMPGRSAEVRAMTRKEVAATRVLRLPLDDVVMKVRAAGPSEAADDGEDHTTWAGVVPLRRAWGAPVPSGLTPPGTLTPKSVAALATPNPANRRLDCWKGGA</sequence>
<dbReference type="RefSeq" id="WP_129519040.1">
    <property type="nucleotide sequence ID" value="NZ_SDPN01000001.1"/>
</dbReference>
<reference evidence="1 2" key="1">
    <citation type="submission" date="2019-01" db="EMBL/GenBank/DDBJ databases">
        <title>Agromyces.</title>
        <authorList>
            <person name="Li J."/>
        </authorList>
    </citation>
    <scope>NUCLEOTIDE SEQUENCE [LARGE SCALE GENOMIC DNA]</scope>
    <source>
        <strain evidence="1 2">DSM 15934</strain>
    </source>
</reference>
<dbReference type="Pfam" id="PF12900">
    <property type="entry name" value="Pyridox_ox_2"/>
    <property type="match status" value="1"/>
</dbReference>
<dbReference type="InterPro" id="IPR024747">
    <property type="entry name" value="Pyridox_Oxase-rel"/>
</dbReference>